<reference evidence="1 2" key="1">
    <citation type="submission" date="2018-10" db="EMBL/GenBank/DDBJ databases">
        <title>Genomic Encyclopedia of Archaeal and Bacterial Type Strains, Phase II (KMG-II): from individual species to whole genera.</title>
        <authorList>
            <person name="Goeker M."/>
        </authorList>
    </citation>
    <scope>NUCLEOTIDE SEQUENCE [LARGE SCALE GENOMIC DNA]</scope>
    <source>
        <strain evidence="1 2">DSM 18602</strain>
    </source>
</reference>
<evidence type="ECO:0000313" key="2">
    <source>
        <dbReference type="Proteomes" id="UP000268007"/>
    </source>
</evidence>
<accession>A0A495IYH0</accession>
<dbReference type="EMBL" id="RBKU01000001">
    <property type="protein sequence ID" value="RKR81553.1"/>
    <property type="molecule type" value="Genomic_DNA"/>
</dbReference>
<sequence length="257" mass="27468">MKPMSLLSKYAFGVFLISSALISCKKGNEQPQKSNSAYGKISYFAAASVAGAKTGVSIKPATGITTMAIVDSTVAVNWASASVYVEKVEFVGQSNRLLDTTITVEKNLNIFNAGALAGIFQLPVGSYKNVSVKMFCKKSLKSEMAFNLKGLFTNTSGGKDSVLVGSSFPFVANLAVTDIVIDPSDNYKVTFNFDLSKVLTGITNRLLQTAHAYVGADSKRTYVIWKGGSAEEPFFDQVISNWQTVASVVVTKDTSGN</sequence>
<evidence type="ECO:0000313" key="1">
    <source>
        <dbReference type="EMBL" id="RKR81553.1"/>
    </source>
</evidence>
<protein>
    <recommendedName>
        <fullName evidence="3">DUF4382 domain-containing protein</fullName>
    </recommendedName>
</protein>
<dbReference type="PROSITE" id="PS51257">
    <property type="entry name" value="PROKAR_LIPOPROTEIN"/>
    <property type="match status" value="1"/>
</dbReference>
<gene>
    <name evidence="1" type="ORF">BDD43_1700</name>
</gene>
<dbReference type="Proteomes" id="UP000268007">
    <property type="component" value="Unassembled WGS sequence"/>
</dbReference>
<dbReference type="AlphaFoldDB" id="A0A495IYH0"/>
<comment type="caution">
    <text evidence="1">The sequence shown here is derived from an EMBL/GenBank/DDBJ whole genome shotgun (WGS) entry which is preliminary data.</text>
</comment>
<evidence type="ECO:0008006" key="3">
    <source>
        <dbReference type="Google" id="ProtNLM"/>
    </source>
</evidence>
<organism evidence="1 2">
    <name type="scientific">Mucilaginibacter gracilis</name>
    <dbReference type="NCBI Taxonomy" id="423350"/>
    <lineage>
        <taxon>Bacteria</taxon>
        <taxon>Pseudomonadati</taxon>
        <taxon>Bacteroidota</taxon>
        <taxon>Sphingobacteriia</taxon>
        <taxon>Sphingobacteriales</taxon>
        <taxon>Sphingobacteriaceae</taxon>
        <taxon>Mucilaginibacter</taxon>
    </lineage>
</organism>
<proteinExistence type="predicted"/>
<dbReference type="OrthoDB" id="763672at2"/>
<name>A0A495IYH0_9SPHI</name>
<keyword evidence="2" id="KW-1185">Reference proteome</keyword>